<evidence type="ECO:0008006" key="4">
    <source>
        <dbReference type="Google" id="ProtNLM"/>
    </source>
</evidence>
<dbReference type="Gene3D" id="3.10.280.10">
    <property type="entry name" value="Mitochondrial glycoprotein"/>
    <property type="match status" value="1"/>
</dbReference>
<evidence type="ECO:0000313" key="3">
    <source>
        <dbReference type="Proteomes" id="UP000177798"/>
    </source>
</evidence>
<evidence type="ECO:0000256" key="1">
    <source>
        <dbReference type="SAM" id="MobiDB-lite"/>
    </source>
</evidence>
<dbReference type="AlphaFoldDB" id="A0A1D9QHD3"/>
<dbReference type="PANTHER" id="PTHR10826:SF1">
    <property type="entry name" value="COMPLEMENT COMPONENT 1 Q SUBCOMPONENT-BINDING PROTEIN, MITOCHONDRIAL"/>
    <property type="match status" value="1"/>
</dbReference>
<protein>
    <recommendedName>
        <fullName evidence="4">Mitochondrial glyco protein</fullName>
    </recommendedName>
</protein>
<dbReference type="OrthoDB" id="278212at2759"/>
<dbReference type="Pfam" id="PF02330">
    <property type="entry name" value="MAM33"/>
    <property type="match status" value="1"/>
</dbReference>
<proteinExistence type="predicted"/>
<feature type="compositionally biased region" description="Basic and acidic residues" evidence="1">
    <location>
        <begin position="145"/>
        <end position="157"/>
    </location>
</feature>
<dbReference type="KEGG" id="ssl:SS1G_11839"/>
<sequence length="288" mass="32036">MLSLRTLTRSAPRVARNLTTTAIKTATRPSLLQTAFPASRLQCASAFSTSSIRSKSAAPESDAELVEKLASEIQMEEDMKAQEEIPTSVKDYMENGPFEILDTPGQEEVVLTRSFGDEKIRVTFSIADLNAYDPEADDFQDRGLLDEEDLDPSKPEDVDGTEEASSTSDSTQGFPARVNIIVEKKNKGALAIETVAEDGMIVVDNVYYYSDASHAYAKTTEAAHQRQDLYVGPPYGNLDEDLQVLLERYLDERGINQALAIFVPDYIDMKEQKEYLRWLKNVKGFIAA</sequence>
<organism evidence="2 3">
    <name type="scientific">Sclerotinia sclerotiorum (strain ATCC 18683 / 1980 / Ss-1)</name>
    <name type="common">White mold</name>
    <name type="synonym">Whetzelinia sclerotiorum</name>
    <dbReference type="NCBI Taxonomy" id="665079"/>
    <lineage>
        <taxon>Eukaryota</taxon>
        <taxon>Fungi</taxon>
        <taxon>Dikarya</taxon>
        <taxon>Ascomycota</taxon>
        <taxon>Pezizomycotina</taxon>
        <taxon>Leotiomycetes</taxon>
        <taxon>Helotiales</taxon>
        <taxon>Sclerotiniaceae</taxon>
        <taxon>Sclerotinia</taxon>
    </lineage>
</organism>
<dbReference type="GO" id="GO:0005759">
    <property type="term" value="C:mitochondrial matrix"/>
    <property type="evidence" value="ECO:0007669"/>
    <property type="project" value="InterPro"/>
</dbReference>
<dbReference type="PANTHER" id="PTHR10826">
    <property type="entry name" value="COMPLEMENT COMPONENT 1"/>
    <property type="match status" value="1"/>
</dbReference>
<dbReference type="FunFam" id="3.10.280.10:FF:000007">
    <property type="entry name" value="Regulatory protein SUAPRGA1"/>
    <property type="match status" value="1"/>
</dbReference>
<dbReference type="InterPro" id="IPR036561">
    <property type="entry name" value="MAM33_sf"/>
</dbReference>
<dbReference type="OMA" id="RWLNNVK"/>
<dbReference type="Proteomes" id="UP000177798">
    <property type="component" value="Chromosome 12"/>
</dbReference>
<dbReference type="SUPFAM" id="SSF54529">
    <property type="entry name" value="Mitochondrial glycoprotein MAM33-like"/>
    <property type="match status" value="1"/>
</dbReference>
<accession>A0A1D9QHD3</accession>
<name>A0A1D9QHD3_SCLS1</name>
<dbReference type="EMBL" id="CP017825">
    <property type="protein sequence ID" value="APA14344.1"/>
    <property type="molecule type" value="Genomic_DNA"/>
</dbReference>
<dbReference type="VEuPathDB" id="FungiDB:sscle_12g091140"/>
<reference evidence="3" key="1">
    <citation type="journal article" date="2017" name="Genome Biol. Evol.">
        <title>The complete genome sequence of the phytopathogenic fungus Sclerotinia sclerotiorum reveals insights into the genome architecture of broad host range pathogens.</title>
        <authorList>
            <person name="Derbyshire M."/>
            <person name="Denton-Giles M."/>
            <person name="Hegedus D."/>
            <person name="Seifbarghy S."/>
            <person name="Rollins J."/>
            <person name="van Kan J."/>
            <person name="Seidl M.F."/>
            <person name="Faino L."/>
            <person name="Mbengue M."/>
            <person name="Navaud O."/>
            <person name="Raffaele S."/>
            <person name="Hammond-Kosack K."/>
            <person name="Heard S."/>
            <person name="Oliver R."/>
        </authorList>
    </citation>
    <scope>NUCLEOTIDE SEQUENCE [LARGE SCALE GENOMIC DNA]</scope>
    <source>
        <strain evidence="3">ATCC 18683 / 1980 / Ss-1</strain>
    </source>
</reference>
<feature type="compositionally biased region" description="Polar residues" evidence="1">
    <location>
        <begin position="163"/>
        <end position="172"/>
    </location>
</feature>
<evidence type="ECO:0000313" key="2">
    <source>
        <dbReference type="EMBL" id="APA14344.1"/>
    </source>
</evidence>
<feature type="region of interest" description="Disordered" evidence="1">
    <location>
        <begin position="145"/>
        <end position="172"/>
    </location>
</feature>
<dbReference type="InterPro" id="IPR003428">
    <property type="entry name" value="MAM33"/>
</dbReference>
<gene>
    <name evidence="2" type="ORF">sscle_12g091140</name>
</gene>
<dbReference type="RefSeq" id="XP_001586810.1">
    <property type="nucleotide sequence ID" value="XM_001586760.1"/>
</dbReference>